<evidence type="ECO:0000256" key="4">
    <source>
        <dbReference type="SAM" id="SignalP"/>
    </source>
</evidence>
<dbReference type="EMBL" id="CP029487">
    <property type="protein sequence ID" value="QCT72286.1"/>
    <property type="molecule type" value="Genomic_DNA"/>
</dbReference>
<evidence type="ECO:0000313" key="5">
    <source>
        <dbReference type="EMBL" id="QCT72286.1"/>
    </source>
</evidence>
<feature type="chain" id="PRO_5020827955" evidence="4">
    <location>
        <begin position="41"/>
        <end position="2847"/>
    </location>
</feature>
<dbReference type="Proteomes" id="UP000218387">
    <property type="component" value="Chromosome"/>
</dbReference>
<feature type="region of interest" description="Disordered" evidence="2">
    <location>
        <begin position="2674"/>
        <end position="2712"/>
    </location>
</feature>
<dbReference type="RefSeq" id="WP_096918819.1">
    <property type="nucleotide sequence ID" value="NZ_CP029487.1"/>
</dbReference>
<organism evidence="5 6">
    <name type="scientific">Eubacterium maltosivorans</name>
    <dbReference type="NCBI Taxonomy" id="2041044"/>
    <lineage>
        <taxon>Bacteria</taxon>
        <taxon>Bacillati</taxon>
        <taxon>Bacillota</taxon>
        <taxon>Clostridia</taxon>
        <taxon>Eubacteriales</taxon>
        <taxon>Eubacteriaceae</taxon>
        <taxon>Eubacterium</taxon>
    </lineage>
</organism>
<keyword evidence="3" id="KW-1133">Transmembrane helix</keyword>
<feature type="transmembrane region" description="Helical" evidence="3">
    <location>
        <begin position="2790"/>
        <end position="2812"/>
    </location>
</feature>
<evidence type="ECO:0000256" key="3">
    <source>
        <dbReference type="SAM" id="Phobius"/>
    </source>
</evidence>
<dbReference type="InterPro" id="IPR013378">
    <property type="entry name" value="InlB-like_B-rpt"/>
</dbReference>
<evidence type="ECO:0000256" key="1">
    <source>
        <dbReference type="ARBA" id="ARBA00004196"/>
    </source>
</evidence>
<name>A0A4V1GM73_EUBML</name>
<dbReference type="GO" id="GO:0030313">
    <property type="term" value="C:cell envelope"/>
    <property type="evidence" value="ECO:0007669"/>
    <property type="project" value="UniProtKB-SubCell"/>
</dbReference>
<dbReference type="InterPro" id="IPR042229">
    <property type="entry name" value="Listeria/Bacterioides_rpt_sf"/>
</dbReference>
<comment type="subcellular location">
    <subcellularLocation>
        <location evidence="1">Cell envelope</location>
    </subcellularLocation>
</comment>
<accession>A0A4V1GM73</accession>
<dbReference type="Pfam" id="PF09479">
    <property type="entry name" value="Flg_new"/>
    <property type="match status" value="4"/>
</dbReference>
<evidence type="ECO:0000313" key="6">
    <source>
        <dbReference type="Proteomes" id="UP000218387"/>
    </source>
</evidence>
<keyword evidence="3" id="KW-0472">Membrane</keyword>
<feature type="signal peptide" evidence="4">
    <location>
        <begin position="1"/>
        <end position="40"/>
    </location>
</feature>
<feature type="transmembrane region" description="Helical" evidence="3">
    <location>
        <begin position="2818"/>
        <end position="2837"/>
    </location>
</feature>
<dbReference type="KEGG" id="emt:CPZ25_013430"/>
<evidence type="ECO:0000256" key="2">
    <source>
        <dbReference type="SAM" id="MobiDB-lite"/>
    </source>
</evidence>
<feature type="transmembrane region" description="Helical" evidence="3">
    <location>
        <begin position="2762"/>
        <end position="2783"/>
    </location>
</feature>
<dbReference type="NCBIfam" id="TIGR02543">
    <property type="entry name" value="List_Bact_rpt"/>
    <property type="match status" value="2"/>
</dbReference>
<gene>
    <name evidence="5" type="ORF">CPZ25_013430</name>
</gene>
<sequence length="2847" mass="309692">MRGKKKFIKQIMVMALTMIMAVVSLPAGLGSALEPGNVQAADDWASDVAEFKGYGNEGWTETQDAVPKWSGSNAVSTKNDGDPEKDAAVIPHQVLQETVQYKAINVAGDGTLMLPAEETEEVAYYEIYFPEQLRWAITNQKSFRLMSDLDMGGRDRTWSTADLSSKVFMDGNGHTIYNLNTTGGGLIGSWSQPIIAKNIKVVSAQMQSGLFTGTNISTYISMEEVSLEHALIQSNGFGGGLIGGSYYRPSGSYGRVYASNCHAKNVYVNGTGCSGNIFGPISGFVENCYAVDGTVRTQHHSGAFTSCAGNYIIKDCFTNVRAYANTTTGAFVGHPEDSYYAPPYRGRSHTSQFINCFSSGRIEGGSVLGGFVAGTGSSVNSETHSYIFENCYSTAMVGMQNAASAQGGFIGQIEEPTTNASFINCFSAGEVGTLTTTTEGENSTIGGFIGQKLNSQAQSPFDRCYYDKQTSAMRERAVGTVNTNFAGIIGLTTKNMANTASQINGDVWVSFEGLYPQLKAFTEADGFTSEEDKLTAKAYSAASVTTAFMRDNTTAENLTDYDTVREITELFPLSNDAMAKGSSFKINWTARDIESGIVKDTQVLTIGRTNALNTPNNDQVTNMAPGIGWADVQVPYTQGADTVIGRRSLRIVPTSVLSLSGGQGSLDAGKDTYLYPNIAGKNTYDHRPGVSLVYATAAQLATGNTITPINYPLNDTTYNPNVTVSAKNGSVKVEIFKENPDGTLSADLLRSGTTEQQQHYKDLFAGGTFTSEDKGTYTIKYTWTIENGQTAELTNSKRVIVRDPMTIQFKWNDGVHDDTVESYAVLPEGSSTVQLLVGETLKDKNVDMPADPDRTGYTFVGWSVDKTASAADFTDETALPNVETLKVYALWQPKNYDVKFNFMENGKEIILSDGVVPAEKNVADIPYDTAIVQKGAEAFPADLALGATCTVDGTAKRFMGWSTLNPYKDGKQFIFAGNFTEDTAITQGDKTAKDNPLKNFDFDNSSTIDVYPVFVYSTGSCKFYDNKNTALDKPGNGGALISGAGGTVNFGAALTRPDDPSWENSRVFLGWSEEPVKLFTPQGPAEDEFTDVFPEGATYDGQEPVLKYYAVWRDNTYTVNAYVKGSDTPEDTLSQTGIYGERIALPDMRDYQYYTDSSGQKYHFTGWVNREHTTEAVTEETVYHVGDASVGSDNVLDLQAQYEKVYDVTFHKESGENSETFMAVENIPSGQAIGGQFPTGSPAPPEGKVFIGWALTPDAETADANVNADYAVTANTHVYPVFREAAGTLVFKMNDSTDHHFVEAAVILYGGLYTRPQAEPAREGFEFMGWSRKAEEPLDFEQTFDDELPAGSEKPYEGFEKEITYYAVWRYVPLTVRFYPNINNPETPYQEVNAIKYEQTLSEVGRYPQEPVRSGYRFMGWSLDKAVNNFDQNTRITEKEMEVYALWSANAYMAVFDANGGSFGAGQSVQNIEQTTDQPYKTPEASPVRDGYIFAGWYADRENQGGEPYDFSQNFTAARDQSFYAKWSSDINTPYTVEHYRQNVDRDSYTLAETDTLAGTTGTEVTAISKAYTGFICKGDKDGKQPVKGVITGDSTHLVLRLYYDRVNATIRFDMNGHGEQLAPITLPYGSSLTPPQNPVASGYAFKGWKTVRADGSLEDGFYAFPETMPASDVSLKAVWSRLFEITASKYGRGSITGGTGNFEEGAATTVAWKPDDGYVASRVMVDGQIRDDLLNGGAAGSVAFENITADHHVYVTFEKTEGSPVPGENSFYTVYTKKTGGSDDCFLSPTKTLPGDKKGSYVVEWKAAEKYYVAQVIVDGVSYPASDEGFIPFTGIQSDHFVEVIYEKSTSIGGSTTPGFYTITTNHIGGDPSENGKTFLTPSSVVKPGSDHTVSWSALAPYSVERIIIDQGTDHERILTPGEIAAGSFDFNQTDADHVVDVVFKKAESGSQPDPIEKVQIITSLVGGPGEITSSAVVEKGSDYKVEWKLPDEIAKPDGEYYNYYVVDKVLVNDEEHSKDMSVEEFNAIEEDQVVKVILKPNLYNIQTAVAGKGTISPSATLFYGQDYEVNAQPDEGWYLWKVKVDGETIHEYKDPDAQQTASIKNPFAEQIVYAAEKNEIDTNIVGDQVVVPVSGITTDHEVKVIYAKNGEVPPSEEQMYTVTGHIEGGPGTVNGTGMFEGGEGTTVQWTGIPDTYEVKKVTVTVNGVERLDLASSVSEGSLSLEDIHDHYDIIVTIGMKGNNSSGSSDPETPEAPETRYAIETAVKNGEGEITPSIVGIAPGGQKHIEWKIDSSRYEVQEVRIDGNLVDSLKEATAYDFTDIQADHRIEVILREKSQDPSDIPGENSQYTISTLRNAGGAISPTVTVDKGADHRVTWKADEGYRVARVIVDGVERPDLVDKDSAGFKDIQMSHQVEVTFEKDGGSGGQKHEHTIDTTIGGGSGSIDSTAAVPDGQSHTVHWQPGEGQEVGTVIVDGVVRDDLRDKDRITFDNVTEDHQITVIYTPAGSGGETQKDFYEIGTSIEGQGYITPTASLEKGSSYTVAWKPEKGWKAVRVEIDGVVQPQLTQKDEITFDSIGKDHTVNVIFEKEDGIVPSPGEQVQITTGITGGLGTISGGMTIEKGENASVRWTPAEGYVVEMVWINGEERPDLIGKNGIDLKHVENSQDIRVSYKKTDSPSGEGAVTPGYPDGDGQGGHDSGQYSGGAVNSEPASMFEKTTQVTMSSIAPVTGIRDRVAQENGQKPLLQKLFGLKDSASTLSLLDLFATSGVIVLTLAAFLFKKRAWGFGVIASLTAVILFFATQPLILKFTFFDKWSPLFLILLLMGALMLILLGDQKEKEDTPQ</sequence>
<proteinExistence type="predicted"/>
<keyword evidence="6" id="KW-1185">Reference proteome</keyword>
<reference evidence="5 6" key="1">
    <citation type="submission" date="2018-05" db="EMBL/GenBank/DDBJ databases">
        <title>Genome comparison of Eubacterium sp.</title>
        <authorList>
            <person name="Feng Y."/>
            <person name="Sanchez-Andrea I."/>
            <person name="Stams A.J.M."/>
            <person name="De Vos W.M."/>
        </authorList>
    </citation>
    <scope>NUCLEOTIDE SEQUENCE [LARGE SCALE GENOMIC DNA]</scope>
    <source>
        <strain evidence="5 6">YI</strain>
    </source>
</reference>
<protein>
    <submittedName>
        <fullName evidence="5">Uncharacterized protein</fullName>
    </submittedName>
</protein>
<keyword evidence="4" id="KW-0732">Signal</keyword>
<dbReference type="Gene3D" id="2.60.40.4270">
    <property type="entry name" value="Listeria-Bacteroides repeat domain"/>
    <property type="match status" value="5"/>
</dbReference>
<feature type="region of interest" description="Disordered" evidence="2">
    <location>
        <begin position="62"/>
        <end position="85"/>
    </location>
</feature>
<keyword evidence="3" id="KW-0812">Transmembrane</keyword>